<evidence type="ECO:0000313" key="4">
    <source>
        <dbReference type="RefSeq" id="XP_014483866.1"/>
    </source>
</evidence>
<proteinExistence type="predicted"/>
<dbReference type="PROSITE" id="PS51257">
    <property type="entry name" value="PROKAR_LIPOPROTEIN"/>
    <property type="match status" value="1"/>
</dbReference>
<feature type="compositionally biased region" description="Basic and acidic residues" evidence="1">
    <location>
        <begin position="451"/>
        <end position="475"/>
    </location>
</feature>
<feature type="region of interest" description="Disordered" evidence="1">
    <location>
        <begin position="260"/>
        <end position="353"/>
    </location>
</feature>
<feature type="signal peptide" evidence="2">
    <location>
        <begin position="1"/>
        <end position="21"/>
    </location>
</feature>
<reference evidence="4" key="1">
    <citation type="submission" date="2025-08" db="UniProtKB">
        <authorList>
            <consortium name="RefSeq"/>
        </authorList>
    </citation>
    <scope>IDENTIFICATION</scope>
</reference>
<evidence type="ECO:0000256" key="1">
    <source>
        <dbReference type="SAM" id="MobiDB-lite"/>
    </source>
</evidence>
<name>A0A6P3XZA5_DINQU</name>
<feature type="chain" id="PRO_5028153698" evidence="2">
    <location>
        <begin position="22"/>
        <end position="752"/>
    </location>
</feature>
<feature type="compositionally biased region" description="Basic and acidic residues" evidence="1">
    <location>
        <begin position="700"/>
        <end position="714"/>
    </location>
</feature>
<keyword evidence="2" id="KW-0732">Signal</keyword>
<dbReference type="KEGG" id="dqu:106749193"/>
<accession>A0A6P3XZA5</accession>
<feature type="compositionally biased region" description="Low complexity" evidence="1">
    <location>
        <begin position="504"/>
        <end position="516"/>
    </location>
</feature>
<dbReference type="AlphaFoldDB" id="A0A6P3XZA5"/>
<dbReference type="Proteomes" id="UP000515204">
    <property type="component" value="Unplaced"/>
</dbReference>
<feature type="compositionally biased region" description="Basic and acidic residues" evidence="1">
    <location>
        <begin position="290"/>
        <end position="318"/>
    </location>
</feature>
<feature type="compositionally biased region" description="Basic and acidic residues" evidence="1">
    <location>
        <begin position="382"/>
        <end position="400"/>
    </location>
</feature>
<sequence>MACYKVYLALSALIACHVTDALYELERLKAQLQYRDVSRAPWNNRYDSYETASSEVLPHYYDTSYVSSEDRHGSSSERFPISGIKKEPNEDKGFKKTTSPFGKDSLKELALNSRTAHCQEIKVKSVGAQGEPPKGVTTCYRCKDPKTKSSYERCLYKSEPEESSSASTKMERFLSTPVNFRYRRSSAIKEDRPRNPYRFADEYFTDATHNVPIAYENKGEKCEKIVKDSMVCMVCKDTKTNGKYEQCSYVKNPREKAYSYTKSSTFGKQPQEQKNEGNAEKGSYSSGTRVSERRDPAEPREYSHSSELRSEKTAKEQDEVQEAPTTGCKQVQKDSKSCTVCKDSKTGGTYEKCTYSYQPSDKLYKYSRSNSFGYPDKSSSQDADKASYESKNSDSTHEDTYFGGPTSYSDEKSAEDESEGSSGSSPYSSSPYYSSYSEGSSAAPYEGGATSDREKSASERHAENIDSNHCREVQKDSMTCTVCKDPKSGNDFEQCSYSYRPSDKLFSYSQSSSFGSPRESEESSQKQESEHEEERPDGSESPKGSYEPYAPGLSYEASTKDEAKSEDSKGREAVDAAYLHTAKKKAEIEGFLQNFRKKDRSKCKKVMRDKMTCYQCIDDEGFQKEECVFVTGQEPDKEQLAFHEIKEFQMDPASSLASSTKPKTADPPLQEPIVSASKNSYVRLEKPDNEYPDEASQTAEETKEAEPYDYTSETRARYDKVLGMTLPAYMFTTSEHEAAFDEVVASSHQNER</sequence>
<evidence type="ECO:0000256" key="2">
    <source>
        <dbReference type="SAM" id="SignalP"/>
    </source>
</evidence>
<dbReference type="RefSeq" id="XP_014483866.1">
    <property type="nucleotide sequence ID" value="XM_014628380.1"/>
</dbReference>
<gene>
    <name evidence="4" type="primary">LOC106749193</name>
</gene>
<feature type="region of interest" description="Disordered" evidence="1">
    <location>
        <begin position="365"/>
        <end position="572"/>
    </location>
</feature>
<keyword evidence="3" id="KW-1185">Reference proteome</keyword>
<dbReference type="OrthoDB" id="1734063at2759"/>
<feature type="region of interest" description="Disordered" evidence="1">
    <location>
        <begin position="651"/>
        <end position="714"/>
    </location>
</feature>
<dbReference type="GeneID" id="106749193"/>
<feature type="compositionally biased region" description="Low complexity" evidence="1">
    <location>
        <begin position="420"/>
        <end position="446"/>
    </location>
</feature>
<feature type="compositionally biased region" description="Basic and acidic residues" evidence="1">
    <location>
        <begin position="84"/>
        <end position="94"/>
    </location>
</feature>
<protein>
    <submittedName>
        <fullName evidence="4">Uncharacterized protein LOC106749193</fullName>
    </submittedName>
</protein>
<feature type="compositionally biased region" description="Basic and acidic residues" evidence="1">
    <location>
        <begin position="518"/>
        <end position="540"/>
    </location>
</feature>
<feature type="region of interest" description="Disordered" evidence="1">
    <location>
        <begin position="67"/>
        <end position="98"/>
    </location>
</feature>
<feature type="compositionally biased region" description="Basic and acidic residues" evidence="1">
    <location>
        <begin position="558"/>
        <end position="572"/>
    </location>
</feature>
<feature type="compositionally biased region" description="Polar residues" evidence="1">
    <location>
        <begin position="260"/>
        <end position="270"/>
    </location>
</feature>
<evidence type="ECO:0000313" key="3">
    <source>
        <dbReference type="Proteomes" id="UP000515204"/>
    </source>
</evidence>
<organism evidence="3 4">
    <name type="scientific">Dinoponera quadriceps</name>
    <name type="common">South American ant</name>
    <dbReference type="NCBI Taxonomy" id="609295"/>
    <lineage>
        <taxon>Eukaryota</taxon>
        <taxon>Metazoa</taxon>
        <taxon>Ecdysozoa</taxon>
        <taxon>Arthropoda</taxon>
        <taxon>Hexapoda</taxon>
        <taxon>Insecta</taxon>
        <taxon>Pterygota</taxon>
        <taxon>Neoptera</taxon>
        <taxon>Endopterygota</taxon>
        <taxon>Hymenoptera</taxon>
        <taxon>Apocrita</taxon>
        <taxon>Aculeata</taxon>
        <taxon>Formicoidea</taxon>
        <taxon>Formicidae</taxon>
        <taxon>Ponerinae</taxon>
        <taxon>Ponerini</taxon>
        <taxon>Dinoponera</taxon>
    </lineage>
</organism>